<feature type="compositionally biased region" description="Basic and acidic residues" evidence="1">
    <location>
        <begin position="30"/>
        <end position="41"/>
    </location>
</feature>
<dbReference type="EMBL" id="JAFNEN010000280">
    <property type="protein sequence ID" value="KAG8187069.1"/>
    <property type="molecule type" value="Genomic_DNA"/>
</dbReference>
<accession>A0AAV6USI4</accession>
<protein>
    <submittedName>
        <fullName evidence="2">Uncharacterized protein</fullName>
    </submittedName>
</protein>
<feature type="region of interest" description="Disordered" evidence="1">
    <location>
        <begin position="1"/>
        <end position="75"/>
    </location>
</feature>
<gene>
    <name evidence="2" type="ORF">JTE90_016167</name>
</gene>
<evidence type="ECO:0000313" key="2">
    <source>
        <dbReference type="EMBL" id="KAG8187069.1"/>
    </source>
</evidence>
<evidence type="ECO:0000256" key="1">
    <source>
        <dbReference type="SAM" id="MobiDB-lite"/>
    </source>
</evidence>
<dbReference type="Proteomes" id="UP000827092">
    <property type="component" value="Unassembled WGS sequence"/>
</dbReference>
<comment type="caution">
    <text evidence="2">The sequence shown here is derived from an EMBL/GenBank/DDBJ whole genome shotgun (WGS) entry which is preliminary data.</text>
</comment>
<sequence>MTPYPGDFECPGKRKGGFHSGPVASAQTETKSKDRKSDMWRTRKKLPRSRRENESLSDVSPQDLGGRSEVKQVLG</sequence>
<proteinExistence type="predicted"/>
<keyword evidence="3" id="KW-1185">Reference proteome</keyword>
<name>A0AAV6USI4_9ARAC</name>
<evidence type="ECO:0000313" key="3">
    <source>
        <dbReference type="Proteomes" id="UP000827092"/>
    </source>
</evidence>
<dbReference type="AlphaFoldDB" id="A0AAV6USI4"/>
<feature type="compositionally biased region" description="Basic and acidic residues" evidence="1">
    <location>
        <begin position="66"/>
        <end position="75"/>
    </location>
</feature>
<organism evidence="2 3">
    <name type="scientific">Oedothorax gibbosus</name>
    <dbReference type="NCBI Taxonomy" id="931172"/>
    <lineage>
        <taxon>Eukaryota</taxon>
        <taxon>Metazoa</taxon>
        <taxon>Ecdysozoa</taxon>
        <taxon>Arthropoda</taxon>
        <taxon>Chelicerata</taxon>
        <taxon>Arachnida</taxon>
        <taxon>Araneae</taxon>
        <taxon>Araneomorphae</taxon>
        <taxon>Entelegynae</taxon>
        <taxon>Araneoidea</taxon>
        <taxon>Linyphiidae</taxon>
        <taxon>Erigoninae</taxon>
        <taxon>Oedothorax</taxon>
    </lineage>
</organism>
<reference evidence="2 3" key="1">
    <citation type="journal article" date="2022" name="Nat. Ecol. Evol.">
        <title>A masculinizing supergene underlies an exaggerated male reproductive morph in a spider.</title>
        <authorList>
            <person name="Hendrickx F."/>
            <person name="De Corte Z."/>
            <person name="Sonet G."/>
            <person name="Van Belleghem S.M."/>
            <person name="Kostlbacher S."/>
            <person name="Vangestel C."/>
        </authorList>
    </citation>
    <scope>NUCLEOTIDE SEQUENCE [LARGE SCALE GENOMIC DNA]</scope>
    <source>
        <strain evidence="2">W744_W776</strain>
    </source>
</reference>